<dbReference type="EMBL" id="JH767554">
    <property type="protein sequence ID" value="EON60802.1"/>
    <property type="molecule type" value="Genomic_DNA"/>
</dbReference>
<name>R7YFX1_CONA1</name>
<reference evidence="3" key="1">
    <citation type="submission" date="2012-06" db="EMBL/GenBank/DDBJ databases">
        <title>The genome sequence of Coniosporium apollinis CBS 100218.</title>
        <authorList>
            <consortium name="The Broad Institute Genome Sequencing Platform"/>
            <person name="Cuomo C."/>
            <person name="Gorbushina A."/>
            <person name="Noack S."/>
            <person name="Walker B."/>
            <person name="Young S.K."/>
            <person name="Zeng Q."/>
            <person name="Gargeya S."/>
            <person name="Fitzgerald M."/>
            <person name="Haas B."/>
            <person name="Abouelleil A."/>
            <person name="Alvarado L."/>
            <person name="Arachchi H.M."/>
            <person name="Berlin A.M."/>
            <person name="Chapman S.B."/>
            <person name="Goldberg J."/>
            <person name="Griggs A."/>
            <person name="Gujja S."/>
            <person name="Hansen M."/>
            <person name="Howarth C."/>
            <person name="Imamovic A."/>
            <person name="Larimer J."/>
            <person name="McCowan C."/>
            <person name="Montmayeur A."/>
            <person name="Murphy C."/>
            <person name="Neiman D."/>
            <person name="Pearson M."/>
            <person name="Priest M."/>
            <person name="Roberts A."/>
            <person name="Saif S."/>
            <person name="Shea T."/>
            <person name="Sisk P."/>
            <person name="Sykes S."/>
            <person name="Wortman J."/>
            <person name="Nusbaum C."/>
            <person name="Birren B."/>
        </authorList>
    </citation>
    <scope>NUCLEOTIDE SEQUENCE [LARGE SCALE GENOMIC DNA]</scope>
    <source>
        <strain evidence="3">CBS 100218</strain>
    </source>
</reference>
<dbReference type="RefSeq" id="XP_007776119.1">
    <property type="nucleotide sequence ID" value="XM_007777929.1"/>
</dbReference>
<accession>R7YFX1</accession>
<organism evidence="2 3">
    <name type="scientific">Coniosporium apollinis (strain CBS 100218)</name>
    <name type="common">Rock-inhabiting black yeast</name>
    <dbReference type="NCBI Taxonomy" id="1168221"/>
    <lineage>
        <taxon>Eukaryota</taxon>
        <taxon>Fungi</taxon>
        <taxon>Dikarya</taxon>
        <taxon>Ascomycota</taxon>
        <taxon>Pezizomycotina</taxon>
        <taxon>Dothideomycetes</taxon>
        <taxon>Dothideomycetes incertae sedis</taxon>
        <taxon>Coniosporium</taxon>
    </lineage>
</organism>
<feature type="signal peptide" evidence="1">
    <location>
        <begin position="1"/>
        <end position="25"/>
    </location>
</feature>
<keyword evidence="3" id="KW-1185">Reference proteome</keyword>
<evidence type="ECO:0000313" key="3">
    <source>
        <dbReference type="Proteomes" id="UP000016924"/>
    </source>
</evidence>
<dbReference type="Proteomes" id="UP000016924">
    <property type="component" value="Unassembled WGS sequence"/>
</dbReference>
<protein>
    <recommendedName>
        <fullName evidence="4">CBM-cenC domain-containing protein</fullName>
    </recommendedName>
</protein>
<feature type="chain" id="PRO_5004450407" description="CBM-cenC domain-containing protein" evidence="1">
    <location>
        <begin position="26"/>
        <end position="395"/>
    </location>
</feature>
<dbReference type="AlphaFoldDB" id="R7YFX1"/>
<evidence type="ECO:0000313" key="2">
    <source>
        <dbReference type="EMBL" id="EON60802.1"/>
    </source>
</evidence>
<sequence length="395" mass="41713">MVVLLQSLPISFFALLVLDVLGIQAAPQAAALGTCNSGLARAAAQALVAPAWSSRAYEFCSTYISVPRATKIVATTRPAVTDTTVYVTSTIATITVPTTVVGGTTTTTVSTITPLATTTKTTTVTEAVAQAPTKRDVQIEERQGRTSLLPIVSNFAASVVSSACSCVKNRIPIKTSSVTATSPTRVTATSTASGTATEPLTVTIQEVSSEIATAPTSTVTVLETTTVAASPSCTKMLFNGDFEHGDFDFGELIPLRGDAGLPECEIKNRDSLSLGPNPPSTSFGWLHCRWTHASEVQLQQTLDLCVNDKYHIEFTSAWNSDASNAYGSISVWLAGRIVYRTPAVTDFSPSTYKTSRTAAFTATSDKMDMQIIFNSASGVTGFNLDDVRVVKEPAP</sequence>
<keyword evidence="1" id="KW-0732">Signal</keyword>
<dbReference type="HOGENOM" id="CLU_698316_0_0_1"/>
<proteinExistence type="predicted"/>
<dbReference type="GeneID" id="19897322"/>
<evidence type="ECO:0000256" key="1">
    <source>
        <dbReference type="SAM" id="SignalP"/>
    </source>
</evidence>
<dbReference type="OrthoDB" id="10509275at2759"/>
<gene>
    <name evidence="2" type="ORF">W97_00011</name>
</gene>
<dbReference type="eggNOG" id="ENOG502SUZR">
    <property type="taxonomic scope" value="Eukaryota"/>
</dbReference>
<evidence type="ECO:0008006" key="4">
    <source>
        <dbReference type="Google" id="ProtNLM"/>
    </source>
</evidence>